<keyword evidence="1" id="KW-0472">Membrane</keyword>
<comment type="caution">
    <text evidence="2">The sequence shown here is derived from an EMBL/GenBank/DDBJ whole genome shotgun (WGS) entry which is preliminary data.</text>
</comment>
<name>A0AAN6H6R7_9PEZI</name>
<dbReference type="AlphaFoldDB" id="A0AAN6H6R7"/>
<keyword evidence="1" id="KW-1133">Transmembrane helix</keyword>
<protein>
    <submittedName>
        <fullName evidence="2">Uncharacterized protein</fullName>
    </submittedName>
</protein>
<accession>A0AAN6H6R7</accession>
<dbReference type="EMBL" id="JAUJLE010000635">
    <property type="protein sequence ID" value="KAK0952145.1"/>
    <property type="molecule type" value="Genomic_DNA"/>
</dbReference>
<dbReference type="Proteomes" id="UP001175353">
    <property type="component" value="Unassembled WGS sequence"/>
</dbReference>
<organism evidence="2 3">
    <name type="scientific">Friedmanniomyces endolithicus</name>
    <dbReference type="NCBI Taxonomy" id="329885"/>
    <lineage>
        <taxon>Eukaryota</taxon>
        <taxon>Fungi</taxon>
        <taxon>Dikarya</taxon>
        <taxon>Ascomycota</taxon>
        <taxon>Pezizomycotina</taxon>
        <taxon>Dothideomycetes</taxon>
        <taxon>Dothideomycetidae</taxon>
        <taxon>Mycosphaerellales</taxon>
        <taxon>Teratosphaeriaceae</taxon>
        <taxon>Friedmanniomyces</taxon>
    </lineage>
</organism>
<keyword evidence="3" id="KW-1185">Reference proteome</keyword>
<evidence type="ECO:0000313" key="3">
    <source>
        <dbReference type="Proteomes" id="UP001175353"/>
    </source>
</evidence>
<evidence type="ECO:0000256" key="1">
    <source>
        <dbReference type="SAM" id="Phobius"/>
    </source>
</evidence>
<reference evidence="2" key="1">
    <citation type="submission" date="2023-06" db="EMBL/GenBank/DDBJ databases">
        <title>Black Yeasts Isolated from many extreme environments.</title>
        <authorList>
            <person name="Coleine C."/>
            <person name="Stajich J.E."/>
            <person name="Selbmann L."/>
        </authorList>
    </citation>
    <scope>NUCLEOTIDE SEQUENCE</scope>
    <source>
        <strain evidence="2">CCFEE 5200</strain>
    </source>
</reference>
<feature type="transmembrane region" description="Helical" evidence="1">
    <location>
        <begin position="50"/>
        <end position="67"/>
    </location>
</feature>
<sequence>MAYIFGSWKLGWCELDAKLFVWQEVYETLLYLLAPFMLPISLIVRPAFCGYLTLATSALYFINVTIFNEAHLKFAKRSAWIRGSLSLLYAVPGGIHSDKYCIVLLLLVKVCHLLQQKASEDYRG</sequence>
<evidence type="ECO:0000313" key="2">
    <source>
        <dbReference type="EMBL" id="KAK0952145.1"/>
    </source>
</evidence>
<gene>
    <name evidence="2" type="ORF">LTR91_024574</name>
</gene>
<keyword evidence="1" id="KW-0812">Transmembrane</keyword>
<proteinExistence type="predicted"/>